<keyword evidence="1" id="KW-0862">Zinc</keyword>
<dbReference type="Pfam" id="PF13639">
    <property type="entry name" value="zf-RING_2"/>
    <property type="match status" value="1"/>
</dbReference>
<dbReference type="Proteomes" id="UP001152607">
    <property type="component" value="Unassembled WGS sequence"/>
</dbReference>
<dbReference type="AlphaFoldDB" id="A0A9W4UJ55"/>
<dbReference type="InterPro" id="IPR001841">
    <property type="entry name" value="Znf_RING"/>
</dbReference>
<sequence>MTDADTFIRSVPAATAQDCKDAECFCTEYWDSKAHIAIRLECSHVFGRDCLREWLKTSQSCPLCRYELFPAREVEVIDVNLSHQESSAVSGEIDARVAILEHTNSVIQYFQEENPPAYRLQDLDDLHLREQCQWEAAVICEGIDEFYEHDRSEQRSA</sequence>
<dbReference type="OrthoDB" id="8062037at2759"/>
<dbReference type="EMBL" id="CAOQHR010000006">
    <property type="protein sequence ID" value="CAI6336284.1"/>
    <property type="molecule type" value="Genomic_DNA"/>
</dbReference>
<protein>
    <recommendedName>
        <fullName evidence="2">RING-type domain-containing protein</fullName>
    </recommendedName>
</protein>
<reference evidence="3" key="1">
    <citation type="submission" date="2023-01" db="EMBL/GenBank/DDBJ databases">
        <authorList>
            <person name="Van Ghelder C."/>
            <person name="Rancurel C."/>
        </authorList>
    </citation>
    <scope>NUCLEOTIDE SEQUENCE</scope>
    <source>
        <strain evidence="3">CNCM I-4278</strain>
    </source>
</reference>
<dbReference type="Gene3D" id="3.30.40.10">
    <property type="entry name" value="Zinc/RING finger domain, C3HC4 (zinc finger)"/>
    <property type="match status" value="1"/>
</dbReference>
<dbReference type="GO" id="GO:0008270">
    <property type="term" value="F:zinc ion binding"/>
    <property type="evidence" value="ECO:0007669"/>
    <property type="project" value="UniProtKB-KW"/>
</dbReference>
<keyword evidence="1" id="KW-0479">Metal-binding</keyword>
<keyword evidence="1" id="KW-0863">Zinc-finger</keyword>
<evidence type="ECO:0000259" key="2">
    <source>
        <dbReference type="PROSITE" id="PS50089"/>
    </source>
</evidence>
<name>A0A9W4UJ55_9PLEO</name>
<evidence type="ECO:0000256" key="1">
    <source>
        <dbReference type="PROSITE-ProRule" id="PRU00175"/>
    </source>
</evidence>
<accession>A0A9W4UJ55</accession>
<proteinExistence type="predicted"/>
<feature type="domain" description="RING-type" evidence="2">
    <location>
        <begin position="26"/>
        <end position="65"/>
    </location>
</feature>
<keyword evidence="4" id="KW-1185">Reference proteome</keyword>
<gene>
    <name evidence="3" type="ORF">PDIGIT_LOCUS9378</name>
</gene>
<comment type="caution">
    <text evidence="3">The sequence shown here is derived from an EMBL/GenBank/DDBJ whole genome shotgun (WGS) entry which is preliminary data.</text>
</comment>
<dbReference type="InterPro" id="IPR013083">
    <property type="entry name" value="Znf_RING/FYVE/PHD"/>
</dbReference>
<dbReference type="SUPFAM" id="SSF57850">
    <property type="entry name" value="RING/U-box"/>
    <property type="match status" value="1"/>
</dbReference>
<evidence type="ECO:0000313" key="4">
    <source>
        <dbReference type="Proteomes" id="UP001152607"/>
    </source>
</evidence>
<organism evidence="3 4">
    <name type="scientific">Periconia digitata</name>
    <dbReference type="NCBI Taxonomy" id="1303443"/>
    <lineage>
        <taxon>Eukaryota</taxon>
        <taxon>Fungi</taxon>
        <taxon>Dikarya</taxon>
        <taxon>Ascomycota</taxon>
        <taxon>Pezizomycotina</taxon>
        <taxon>Dothideomycetes</taxon>
        <taxon>Pleosporomycetidae</taxon>
        <taxon>Pleosporales</taxon>
        <taxon>Massarineae</taxon>
        <taxon>Periconiaceae</taxon>
        <taxon>Periconia</taxon>
    </lineage>
</organism>
<dbReference type="PROSITE" id="PS50089">
    <property type="entry name" value="ZF_RING_2"/>
    <property type="match status" value="1"/>
</dbReference>
<evidence type="ECO:0000313" key="3">
    <source>
        <dbReference type="EMBL" id="CAI6336284.1"/>
    </source>
</evidence>